<comment type="caution">
    <text evidence="9">The sequence shown here is derived from an EMBL/GenBank/DDBJ whole genome shotgun (WGS) entry which is preliminary data.</text>
</comment>
<keyword evidence="2" id="KW-0479">Metal-binding</keyword>
<name>A0A8H4RVR8_9HELO</name>
<keyword evidence="10" id="KW-1185">Reference proteome</keyword>
<gene>
    <name evidence="9" type="ORF">G7Y89_g2127</name>
</gene>
<dbReference type="EMBL" id="JAAMPI010000090">
    <property type="protein sequence ID" value="KAF4635965.1"/>
    <property type="molecule type" value="Genomic_DNA"/>
</dbReference>
<dbReference type="Proteomes" id="UP000566819">
    <property type="component" value="Unassembled WGS sequence"/>
</dbReference>
<evidence type="ECO:0000256" key="6">
    <source>
        <dbReference type="SAM" id="SignalP"/>
    </source>
</evidence>
<comment type="cofactor">
    <cofactor evidence="1">
        <name>Cu(2+)</name>
        <dbReference type="ChEBI" id="CHEBI:29036"/>
    </cofactor>
</comment>
<evidence type="ECO:0000259" key="8">
    <source>
        <dbReference type="PROSITE" id="PS00498"/>
    </source>
</evidence>
<dbReference type="PRINTS" id="PR00092">
    <property type="entry name" value="TYROSINASE"/>
</dbReference>
<feature type="signal peptide" evidence="6">
    <location>
        <begin position="1"/>
        <end position="24"/>
    </location>
</feature>
<proteinExistence type="predicted"/>
<keyword evidence="4" id="KW-0503">Monooxygenase</keyword>
<dbReference type="PANTHER" id="PTHR11474">
    <property type="entry name" value="TYROSINASE FAMILY MEMBER"/>
    <property type="match status" value="1"/>
</dbReference>
<evidence type="ECO:0000313" key="9">
    <source>
        <dbReference type="EMBL" id="KAF4635965.1"/>
    </source>
</evidence>
<feature type="domain" description="Tyrosinase copper-binding" evidence="7">
    <location>
        <begin position="125"/>
        <end position="142"/>
    </location>
</feature>
<dbReference type="GO" id="GO:0004497">
    <property type="term" value="F:monooxygenase activity"/>
    <property type="evidence" value="ECO:0007669"/>
    <property type="project" value="UniProtKB-KW"/>
</dbReference>
<keyword evidence="6" id="KW-0732">Signal</keyword>
<evidence type="ECO:0000256" key="1">
    <source>
        <dbReference type="ARBA" id="ARBA00001973"/>
    </source>
</evidence>
<evidence type="ECO:0000313" key="10">
    <source>
        <dbReference type="Proteomes" id="UP000566819"/>
    </source>
</evidence>
<evidence type="ECO:0000256" key="4">
    <source>
        <dbReference type="ARBA" id="ARBA00023033"/>
    </source>
</evidence>
<dbReference type="OrthoDB" id="1658288at2759"/>
<sequence length="601" mass="66112">MLSTIPLLLSLILLPFLFVGRIAAATVHPPSVSKTRGPESYAITGLHTGVNSQSGARPARRNILDLQNDVPAWSLYIQALTSMQNENETSQLSYFQIAGIHGRPFISWDNVGSTSVSGWGGYCTHSSVLFPSWHRPYLALFEQVLSSHAQSIAKQFSGELRQTYQTAADNLRVPYWDWASFPQVPDSVAQKQITITTPFGTQTVTNPLYQYRFQQFPFNPDIFPSNTFIAADAQTARAPDTPNGESDHNAVNSVLAQGNFAGRAWYALVKSSAYDAFATSAVAGPSVESVHNSIHGDVGQNYGHMSFLEYSAFDPIFWLHHCNVDRLFAMWQATNPNVSLTPLSEPGTFTLPQGSLDTLSTSLTPFTSNSHGQFYNSNTARSMKSFGYTYPEIEDWHQSPTDLKNNVTAQINKMYDPNGIFQQNPQQAAIAPRSTLTAGSATIEWSVGIQVAKFDLDGAYFVVRVFLGEIPVNPQDWAKSPTCVASVPIMPPPHQDEGPYPDTRVHDEFDLTKAIVGAKHNPEDVQSTVPYLKSNLSWRVQLLNGTVVPTEQLPSLRISVQDEEVTMAKAIYELPTYGKKTMHPEITKDKTGGDKGGAAGR</sequence>
<dbReference type="PANTHER" id="PTHR11474:SF131">
    <property type="entry name" value="TYROSINASE COPPER-BINDING DOMAIN-CONTAINING PROTEIN"/>
    <property type="match status" value="1"/>
</dbReference>
<dbReference type="InterPro" id="IPR002227">
    <property type="entry name" value="Tyrosinase_Cu-bd"/>
</dbReference>
<evidence type="ECO:0000256" key="5">
    <source>
        <dbReference type="SAM" id="MobiDB-lite"/>
    </source>
</evidence>
<dbReference type="Gene3D" id="1.10.1280.10">
    <property type="entry name" value="Di-copper center containing domain from catechol oxidase"/>
    <property type="match status" value="1"/>
</dbReference>
<dbReference type="PROSITE" id="PS00498">
    <property type="entry name" value="TYROSINASE_2"/>
    <property type="match status" value="1"/>
</dbReference>
<feature type="domain" description="Tyrosinase copper-binding" evidence="8">
    <location>
        <begin position="314"/>
        <end position="325"/>
    </location>
</feature>
<dbReference type="GO" id="GO:0046872">
    <property type="term" value="F:metal ion binding"/>
    <property type="evidence" value="ECO:0007669"/>
    <property type="project" value="UniProtKB-KW"/>
</dbReference>
<evidence type="ECO:0000259" key="7">
    <source>
        <dbReference type="PROSITE" id="PS00497"/>
    </source>
</evidence>
<dbReference type="SUPFAM" id="SSF48056">
    <property type="entry name" value="Di-copper centre-containing domain"/>
    <property type="match status" value="1"/>
</dbReference>
<feature type="chain" id="PRO_5034103737" description="Tyrosinase copper-binding domain-containing protein" evidence="6">
    <location>
        <begin position="25"/>
        <end position="601"/>
    </location>
</feature>
<dbReference type="PROSITE" id="PS00497">
    <property type="entry name" value="TYROSINASE_1"/>
    <property type="match status" value="1"/>
</dbReference>
<dbReference type="AlphaFoldDB" id="A0A8H4RVR8"/>
<dbReference type="Pfam" id="PF00264">
    <property type="entry name" value="Tyrosinase"/>
    <property type="match status" value="1"/>
</dbReference>
<accession>A0A8H4RVR8</accession>
<reference evidence="9 10" key="1">
    <citation type="submission" date="2020-03" db="EMBL/GenBank/DDBJ databases">
        <title>Draft Genome Sequence of Cudoniella acicularis.</title>
        <authorList>
            <person name="Buettner E."/>
            <person name="Kellner H."/>
        </authorList>
    </citation>
    <scope>NUCLEOTIDE SEQUENCE [LARGE SCALE GENOMIC DNA]</scope>
    <source>
        <strain evidence="9 10">DSM 108380</strain>
    </source>
</reference>
<keyword evidence="3" id="KW-0560">Oxidoreductase</keyword>
<dbReference type="Gene3D" id="2.60.310.20">
    <property type="match status" value="1"/>
</dbReference>
<evidence type="ECO:0000256" key="2">
    <source>
        <dbReference type="ARBA" id="ARBA00022723"/>
    </source>
</evidence>
<dbReference type="InterPro" id="IPR041640">
    <property type="entry name" value="Tyrosinase_C"/>
</dbReference>
<evidence type="ECO:0000256" key="3">
    <source>
        <dbReference type="ARBA" id="ARBA00023002"/>
    </source>
</evidence>
<protein>
    <recommendedName>
        <fullName evidence="7 8">Tyrosinase copper-binding domain-containing protein</fullName>
    </recommendedName>
</protein>
<feature type="compositionally biased region" description="Basic and acidic residues" evidence="5">
    <location>
        <begin position="582"/>
        <end position="593"/>
    </location>
</feature>
<dbReference type="InterPro" id="IPR008922">
    <property type="entry name" value="Di-copper_centre_dom_sf"/>
</dbReference>
<dbReference type="Pfam" id="PF18132">
    <property type="entry name" value="Tyrosinase_C"/>
    <property type="match status" value="1"/>
</dbReference>
<feature type="region of interest" description="Disordered" evidence="5">
    <location>
        <begin position="582"/>
        <end position="601"/>
    </location>
</feature>
<dbReference type="InterPro" id="IPR050316">
    <property type="entry name" value="Tyrosinase/Hemocyanin"/>
</dbReference>
<organism evidence="9 10">
    <name type="scientific">Cudoniella acicularis</name>
    <dbReference type="NCBI Taxonomy" id="354080"/>
    <lineage>
        <taxon>Eukaryota</taxon>
        <taxon>Fungi</taxon>
        <taxon>Dikarya</taxon>
        <taxon>Ascomycota</taxon>
        <taxon>Pezizomycotina</taxon>
        <taxon>Leotiomycetes</taxon>
        <taxon>Helotiales</taxon>
        <taxon>Tricladiaceae</taxon>
        <taxon>Cudoniella</taxon>
    </lineage>
</organism>